<dbReference type="Pfam" id="PF00877">
    <property type="entry name" value="NLPC_P60"/>
    <property type="match status" value="1"/>
</dbReference>
<evidence type="ECO:0000259" key="7">
    <source>
        <dbReference type="PROSITE" id="PS51935"/>
    </source>
</evidence>
<dbReference type="Gene3D" id="3.90.1720.10">
    <property type="entry name" value="endopeptidase domain like (from Nostoc punctiforme)"/>
    <property type="match status" value="1"/>
</dbReference>
<dbReference type="GO" id="GO:0006508">
    <property type="term" value="P:proteolysis"/>
    <property type="evidence" value="ECO:0007669"/>
    <property type="project" value="UniProtKB-KW"/>
</dbReference>
<comment type="caution">
    <text evidence="8">The sequence shown here is derived from an EMBL/GenBank/DDBJ whole genome shotgun (WGS) entry which is preliminary data.</text>
</comment>
<dbReference type="SUPFAM" id="SSF54001">
    <property type="entry name" value="Cysteine proteinases"/>
    <property type="match status" value="1"/>
</dbReference>
<feature type="coiled-coil region" evidence="5">
    <location>
        <begin position="133"/>
        <end position="181"/>
    </location>
</feature>
<accession>A0A8J3LUS7</accession>
<keyword evidence="9" id="KW-1185">Reference proteome</keyword>
<sequence>MRGRVPVATGLAAAVLLLPMTSAQADPKPTIAEAQAKLKKLNSQADKIVDDYNAANEKYKKAKKKYDSVNDDYQKQYHQVDALRQSVVSIAVNTYQTGDVALMGGVFYGSDPESALSGMAALDQLSQGRAQQLAEYEAAIKGLKDKRDAQKSAFDDAAKTKSDLSKKKADAEKLVKEQKSLLVKLGAYNAGNPNSAGITYTGSASGNALTALQFAYKQVGKPYRYGGTGPGSWDCSGLTQAAWAAAGVSLPRTTYEQWSWGANRRVSLSKLQPGDLLFHPGIGHVGIYAGDGKVVHAPQTGDVVKVVSLSGYGSIAGAVRP</sequence>
<protein>
    <recommendedName>
        <fullName evidence="7">NlpC/P60 domain-containing protein</fullName>
    </recommendedName>
</protein>
<dbReference type="InterPro" id="IPR000064">
    <property type="entry name" value="NLP_P60_dom"/>
</dbReference>
<keyword evidence="6" id="KW-0732">Signal</keyword>
<proteinExistence type="inferred from homology"/>
<dbReference type="EMBL" id="BONV01000001">
    <property type="protein sequence ID" value="GIG77165.1"/>
    <property type="molecule type" value="Genomic_DNA"/>
</dbReference>
<evidence type="ECO:0000256" key="3">
    <source>
        <dbReference type="ARBA" id="ARBA00022801"/>
    </source>
</evidence>
<feature type="coiled-coil region" evidence="5">
    <location>
        <begin position="31"/>
        <end position="76"/>
    </location>
</feature>
<dbReference type="Gene3D" id="6.10.250.3150">
    <property type="match status" value="1"/>
</dbReference>
<dbReference type="GO" id="GO:0008234">
    <property type="term" value="F:cysteine-type peptidase activity"/>
    <property type="evidence" value="ECO:0007669"/>
    <property type="project" value="UniProtKB-KW"/>
</dbReference>
<dbReference type="PROSITE" id="PS51935">
    <property type="entry name" value="NLPC_P60"/>
    <property type="match status" value="1"/>
</dbReference>
<dbReference type="AlphaFoldDB" id="A0A8J3LUS7"/>
<evidence type="ECO:0000256" key="5">
    <source>
        <dbReference type="SAM" id="Coils"/>
    </source>
</evidence>
<evidence type="ECO:0000256" key="4">
    <source>
        <dbReference type="ARBA" id="ARBA00022807"/>
    </source>
</evidence>
<evidence type="ECO:0000256" key="6">
    <source>
        <dbReference type="SAM" id="SignalP"/>
    </source>
</evidence>
<evidence type="ECO:0000313" key="9">
    <source>
        <dbReference type="Proteomes" id="UP000630097"/>
    </source>
</evidence>
<dbReference type="InterPro" id="IPR051794">
    <property type="entry name" value="PG_Endopeptidase_C40"/>
</dbReference>
<evidence type="ECO:0000313" key="8">
    <source>
        <dbReference type="EMBL" id="GIG77165.1"/>
    </source>
</evidence>
<dbReference type="PANTHER" id="PTHR47359:SF3">
    <property type="entry name" value="NLP_P60 DOMAIN-CONTAINING PROTEIN-RELATED"/>
    <property type="match status" value="1"/>
</dbReference>
<feature type="domain" description="NlpC/P60" evidence="7">
    <location>
        <begin position="205"/>
        <end position="321"/>
    </location>
</feature>
<feature type="signal peptide" evidence="6">
    <location>
        <begin position="1"/>
        <end position="25"/>
    </location>
</feature>
<keyword evidence="2" id="KW-0645">Protease</keyword>
<keyword evidence="4" id="KW-0788">Thiol protease</keyword>
<evidence type="ECO:0000256" key="1">
    <source>
        <dbReference type="ARBA" id="ARBA00007074"/>
    </source>
</evidence>
<feature type="chain" id="PRO_5035168121" description="NlpC/P60 domain-containing protein" evidence="6">
    <location>
        <begin position="26"/>
        <end position="321"/>
    </location>
</feature>
<dbReference type="Proteomes" id="UP000630097">
    <property type="component" value="Unassembled WGS sequence"/>
</dbReference>
<dbReference type="PANTHER" id="PTHR47359">
    <property type="entry name" value="PEPTIDOGLYCAN DL-ENDOPEPTIDASE CWLO"/>
    <property type="match status" value="1"/>
</dbReference>
<keyword evidence="3" id="KW-0378">Hydrolase</keyword>
<dbReference type="RefSeq" id="WP_203880667.1">
    <property type="nucleotide sequence ID" value="NZ_BONV01000001.1"/>
</dbReference>
<name>A0A8J3LUS7_9ACTN</name>
<comment type="similarity">
    <text evidence="1">Belongs to the peptidase C40 family.</text>
</comment>
<organism evidence="8 9">
    <name type="scientific">Planotetraspora kaengkrachanensis</name>
    <dbReference type="NCBI Taxonomy" id="575193"/>
    <lineage>
        <taxon>Bacteria</taxon>
        <taxon>Bacillati</taxon>
        <taxon>Actinomycetota</taxon>
        <taxon>Actinomycetes</taxon>
        <taxon>Streptosporangiales</taxon>
        <taxon>Streptosporangiaceae</taxon>
        <taxon>Planotetraspora</taxon>
    </lineage>
</organism>
<gene>
    <name evidence="8" type="ORF">Pka01_02920</name>
</gene>
<evidence type="ECO:0000256" key="2">
    <source>
        <dbReference type="ARBA" id="ARBA00022670"/>
    </source>
</evidence>
<keyword evidence="5" id="KW-0175">Coiled coil</keyword>
<reference evidence="8 9" key="1">
    <citation type="submission" date="2021-01" db="EMBL/GenBank/DDBJ databases">
        <title>Whole genome shotgun sequence of Planotetraspora kaengkrachanensis NBRC 104272.</title>
        <authorList>
            <person name="Komaki H."/>
            <person name="Tamura T."/>
        </authorList>
    </citation>
    <scope>NUCLEOTIDE SEQUENCE [LARGE SCALE GENOMIC DNA]</scope>
    <source>
        <strain evidence="8 9">NBRC 104272</strain>
    </source>
</reference>
<dbReference type="InterPro" id="IPR038765">
    <property type="entry name" value="Papain-like_cys_pep_sf"/>
</dbReference>